<evidence type="ECO:0000313" key="1">
    <source>
        <dbReference type="Proteomes" id="UP000095286"/>
    </source>
</evidence>
<sequence length="516" mass="58407">MEQPPLNISQLEAQMLEDIQVITQDTRLLNQRDLYLTRNIKKQSKQVRDRAKVLKIVEALFGKGVGVEEGEILLRGRIEEKKQLLRQSRTFDGGNGNERTGKDEVVGGNNFKTTSLNSASSYHLPVQRPVSRSQGNGGSVNGLGSNCRDKSRSNCTASAPGKVGGSRCEEAVVPKQQGTSKSLNKIIADPDGALANLLQTIQVQKNQDFQSAPVYVDPRSFKKPKDSMSKADIEKIPYYRDLYDKIDRMIASNLRRAEHRALRPAFCARRLKDMFRNLGITQKLFTFCVVEIGQGKFSDLINKPPGEDWILLRENVKNLFRRIYAFLTTKEAIEFLYFNVGKTHGNILPIIEMVREEAYWVKKPANFTKADEQPIGYKPTRSWEKNELGGKCKALVNDNNVYQLAPKADKQTLKSLRPLVDEVAEDGEIEEIKIKEEYIEIVPFTKSFQEAQREKQGLKRKLNPEPTLPKLTTTKPNQTEKKFFFNTPDSEPTPESGDEKTVLSANALLQQMIKDL</sequence>
<accession>A0AC35TI08</accession>
<evidence type="ECO:0000313" key="2">
    <source>
        <dbReference type="WBParaSite" id="RSKR_0000086700.1"/>
    </source>
</evidence>
<protein>
    <submittedName>
        <fullName evidence="2">CUT domain-containing protein</fullName>
    </submittedName>
</protein>
<proteinExistence type="predicted"/>
<reference evidence="2" key="1">
    <citation type="submission" date="2016-11" db="UniProtKB">
        <authorList>
            <consortium name="WormBaseParasite"/>
        </authorList>
    </citation>
    <scope>IDENTIFICATION</scope>
    <source>
        <strain evidence="2">KR3021</strain>
    </source>
</reference>
<organism evidence="1 2">
    <name type="scientific">Rhabditophanes sp. KR3021</name>
    <dbReference type="NCBI Taxonomy" id="114890"/>
    <lineage>
        <taxon>Eukaryota</taxon>
        <taxon>Metazoa</taxon>
        <taxon>Ecdysozoa</taxon>
        <taxon>Nematoda</taxon>
        <taxon>Chromadorea</taxon>
        <taxon>Rhabditida</taxon>
        <taxon>Tylenchina</taxon>
        <taxon>Panagrolaimomorpha</taxon>
        <taxon>Strongyloidoidea</taxon>
        <taxon>Alloionematidae</taxon>
        <taxon>Rhabditophanes</taxon>
    </lineage>
</organism>
<dbReference type="Proteomes" id="UP000095286">
    <property type="component" value="Unplaced"/>
</dbReference>
<name>A0AC35TI08_9BILA</name>
<dbReference type="WBParaSite" id="RSKR_0000086700.1">
    <property type="protein sequence ID" value="RSKR_0000086700.1"/>
    <property type="gene ID" value="RSKR_0000086700"/>
</dbReference>